<dbReference type="EMBL" id="CAXLJM020000064">
    <property type="protein sequence ID" value="CAL8120713.1"/>
    <property type="molecule type" value="Genomic_DNA"/>
</dbReference>
<dbReference type="PROSITE" id="PS00028">
    <property type="entry name" value="ZINC_FINGER_C2H2_1"/>
    <property type="match status" value="1"/>
</dbReference>
<comment type="caution">
    <text evidence="3">The sequence shown here is derived from an EMBL/GenBank/DDBJ whole genome shotgun (WGS) entry which is preliminary data.</text>
</comment>
<gene>
    <name evidence="3" type="ORF">ODALV1_LOCUS19063</name>
</gene>
<feature type="compositionally biased region" description="Basic and acidic residues" evidence="1">
    <location>
        <begin position="537"/>
        <end position="546"/>
    </location>
</feature>
<dbReference type="Proteomes" id="UP001642540">
    <property type="component" value="Unassembled WGS sequence"/>
</dbReference>
<evidence type="ECO:0000313" key="4">
    <source>
        <dbReference type="Proteomes" id="UP001642540"/>
    </source>
</evidence>
<evidence type="ECO:0000256" key="1">
    <source>
        <dbReference type="SAM" id="MobiDB-lite"/>
    </source>
</evidence>
<keyword evidence="4" id="KW-1185">Reference proteome</keyword>
<feature type="compositionally biased region" description="Acidic residues" evidence="1">
    <location>
        <begin position="35"/>
        <end position="44"/>
    </location>
</feature>
<reference evidence="3 4" key="1">
    <citation type="submission" date="2024-08" db="EMBL/GenBank/DDBJ databases">
        <authorList>
            <person name="Cucini C."/>
            <person name="Frati F."/>
        </authorList>
    </citation>
    <scope>NUCLEOTIDE SEQUENCE [LARGE SCALE GENOMIC DNA]</scope>
</reference>
<evidence type="ECO:0000259" key="2">
    <source>
        <dbReference type="PROSITE" id="PS00028"/>
    </source>
</evidence>
<feature type="compositionally biased region" description="Polar residues" evidence="1">
    <location>
        <begin position="245"/>
        <end position="268"/>
    </location>
</feature>
<accession>A0ABP1R606</accession>
<proteinExistence type="predicted"/>
<feature type="domain" description="C2H2-type" evidence="2">
    <location>
        <begin position="469"/>
        <end position="489"/>
    </location>
</feature>
<organism evidence="3 4">
    <name type="scientific">Orchesella dallaii</name>
    <dbReference type="NCBI Taxonomy" id="48710"/>
    <lineage>
        <taxon>Eukaryota</taxon>
        <taxon>Metazoa</taxon>
        <taxon>Ecdysozoa</taxon>
        <taxon>Arthropoda</taxon>
        <taxon>Hexapoda</taxon>
        <taxon>Collembola</taxon>
        <taxon>Entomobryomorpha</taxon>
        <taxon>Entomobryoidea</taxon>
        <taxon>Orchesellidae</taxon>
        <taxon>Orchesellinae</taxon>
        <taxon>Orchesella</taxon>
    </lineage>
</organism>
<sequence>MEVKEEPVDFNDDPEQREYFTHPRPPTPFRCQLNEEVEGEEGGDEGAAVYSEMPSTSAGGGGDVFSEPSSSSGLSNAIAQVMNNREDSVPVTTEVTQRHTGLFKKSTCLFCGGMLFVHVNTDQQSVEQIEHVTGLVKNLCHQMRLNDEGFPERCTDNMFPFCSGCKKRLKKSLDLKEEYARKMAESIKEIRDTVIRGESANKTNEKANKPALQATEALKFTKFRAMIRDAQSYDSLSNLGLPTANSSSNNNIGIQPNASNKHVQTDPWQPNVDIYDSGNGAGPSTSSQADSYLVAGISEGRPGPSRAPPPTPPPDEEIAGPSSAAFGLRPGSKGKDKKIQKNMKTMKLTSTSLSAEYLPVVLVNRLHTLQIKQEINETREQHYDLNYDADNDECWDVKKKRKFSYRGVAIYSCFDKNGLEFVQCGSCKFHRPIEKIPKGEFEARKEVKLHIKNTHAPPPPPEPKNPLQCNTCDVILDSKVALRYHQRNHRKKEVVIEAKEKSAVESKQLKGKPPVDVPTLTPPQKKKKGVGGTQSISKDKKTKDGNLLDSRTVVQEEEESENETMPVLRRQDE</sequence>
<protein>
    <recommendedName>
        <fullName evidence="2">C2H2-type domain-containing protein</fullName>
    </recommendedName>
</protein>
<feature type="region of interest" description="Disordered" evidence="1">
    <location>
        <begin position="501"/>
        <end position="573"/>
    </location>
</feature>
<feature type="region of interest" description="Disordered" evidence="1">
    <location>
        <begin position="1"/>
        <end position="73"/>
    </location>
</feature>
<feature type="region of interest" description="Disordered" evidence="1">
    <location>
        <begin position="245"/>
        <end position="339"/>
    </location>
</feature>
<name>A0ABP1R606_9HEXA</name>
<dbReference type="InterPro" id="IPR013087">
    <property type="entry name" value="Znf_C2H2_type"/>
</dbReference>
<evidence type="ECO:0000313" key="3">
    <source>
        <dbReference type="EMBL" id="CAL8120713.1"/>
    </source>
</evidence>